<proteinExistence type="predicted"/>
<dbReference type="AlphaFoldDB" id="A0A2T0TVL3"/>
<organism evidence="2 3">
    <name type="scientific">Geodermatophilus tzadiensis</name>
    <dbReference type="NCBI Taxonomy" id="1137988"/>
    <lineage>
        <taxon>Bacteria</taxon>
        <taxon>Bacillati</taxon>
        <taxon>Actinomycetota</taxon>
        <taxon>Actinomycetes</taxon>
        <taxon>Geodermatophilales</taxon>
        <taxon>Geodermatophilaceae</taxon>
        <taxon>Geodermatophilus</taxon>
    </lineage>
</organism>
<evidence type="ECO:0000259" key="1">
    <source>
        <dbReference type="Pfam" id="PF00582"/>
    </source>
</evidence>
<reference evidence="2 3" key="1">
    <citation type="submission" date="2018-03" db="EMBL/GenBank/DDBJ databases">
        <title>Genomic Encyclopedia of Archaeal and Bacterial Type Strains, Phase II (KMG-II): from individual species to whole genera.</title>
        <authorList>
            <person name="Goeker M."/>
        </authorList>
    </citation>
    <scope>NUCLEOTIDE SEQUENCE [LARGE SCALE GENOMIC DNA]</scope>
    <source>
        <strain evidence="2 3">DSM 45416</strain>
    </source>
</reference>
<name>A0A2T0TVL3_9ACTN</name>
<protein>
    <submittedName>
        <fullName evidence="2">Universal stress protein family protein</fullName>
    </submittedName>
</protein>
<dbReference type="Proteomes" id="UP000239210">
    <property type="component" value="Unassembled WGS sequence"/>
</dbReference>
<evidence type="ECO:0000313" key="2">
    <source>
        <dbReference type="EMBL" id="PRY49568.1"/>
    </source>
</evidence>
<accession>A0A2T0TVL3</accession>
<dbReference type="OrthoDB" id="6174426at2"/>
<feature type="domain" description="UspA" evidence="1">
    <location>
        <begin position="5"/>
        <end position="52"/>
    </location>
</feature>
<dbReference type="Pfam" id="PF00582">
    <property type="entry name" value="Usp"/>
    <property type="match status" value="1"/>
</dbReference>
<dbReference type="InterPro" id="IPR006016">
    <property type="entry name" value="UspA"/>
</dbReference>
<gene>
    <name evidence="2" type="ORF">LY71_10512</name>
</gene>
<dbReference type="EMBL" id="PVTG01000005">
    <property type="protein sequence ID" value="PRY49568.1"/>
    <property type="molecule type" value="Genomic_DNA"/>
</dbReference>
<dbReference type="SUPFAM" id="SSF52402">
    <property type="entry name" value="Adenine nucleotide alpha hydrolases-like"/>
    <property type="match status" value="1"/>
</dbReference>
<keyword evidence="3" id="KW-1185">Reference proteome</keyword>
<evidence type="ECO:0000313" key="3">
    <source>
        <dbReference type="Proteomes" id="UP000239210"/>
    </source>
</evidence>
<comment type="caution">
    <text evidence="2">The sequence shown here is derived from an EMBL/GenBank/DDBJ whole genome shotgun (WGS) entry which is preliminary data.</text>
</comment>
<dbReference type="Gene3D" id="3.40.50.620">
    <property type="entry name" value="HUPs"/>
    <property type="match status" value="1"/>
</dbReference>
<sequence>MVAETGAPGDVFVRRAAGAGLLVVGSRRAGRALGPVALHCVVHAPCPVLVVRPERHQRVPAASAPVEAARG</sequence>
<dbReference type="InterPro" id="IPR014729">
    <property type="entry name" value="Rossmann-like_a/b/a_fold"/>
</dbReference>